<dbReference type="PROSITE" id="PS00678">
    <property type="entry name" value="WD_REPEATS_1"/>
    <property type="match status" value="2"/>
</dbReference>
<gene>
    <name evidence="4" type="ORF">P3T76_002402</name>
</gene>
<keyword evidence="1 3" id="KW-0853">WD repeat</keyword>
<feature type="repeat" description="WD" evidence="3">
    <location>
        <begin position="626"/>
        <end position="673"/>
    </location>
</feature>
<evidence type="ECO:0000256" key="3">
    <source>
        <dbReference type="PROSITE-ProRule" id="PRU00221"/>
    </source>
</evidence>
<evidence type="ECO:0000313" key="5">
    <source>
        <dbReference type="Proteomes" id="UP001259832"/>
    </source>
</evidence>
<comment type="caution">
    <text evidence="4">The sequence shown here is derived from an EMBL/GenBank/DDBJ whole genome shotgun (WGS) entry which is preliminary data.</text>
</comment>
<sequence>MSLLPRHSDVLYLVVKYLQANGLYASSLALQQESGLDVSWLRGSSREIALLRHWLFAGDVTRARALLSPLQGLDEVSEEMKAALMALDELEVLMKTQPQHSRLAKEKLRCFESLVRLFRAPVEKEESEVFKYVAMPELQLGALIHDAVLFHRQTGDDTARDCISVRCSGYENGMEQREEGYNLLLLDELLYEDSAECAIPLKAESVVRSEEWPNGAIKQRNPMVVSVNLGRQHINCVGAADQLNRFPDEKKSVDVAVNCEIDRKETADVAVSCELDTKVTVDAGVSCVTETVDTAVDCKPVERQTSDAAVNCEPTERHDGGTQTDNLPQEEAEHILEDGSCNGEGGDQRVELENTNSMSIEAQGGLAEQQVEQSTGIQDAVLSSAEFTDKSWAQNNSRGEMFGKSALPPEQENLQQYFDEEAEFVPDISLLTARPQCYNELKLDHVVCASVIAEVKEPQAVRALDVHPSGGQLAVGTNARALRVFNLSTPLQRRQEQMPWSSPLNLILPLLPVTLERHKHHNSGVYCVSYNRHLLHRTDLTSMIASGAADGSIKVLITRDYYAQKQQADEFWIQRGDIHGSMGKTRALKFASPHYLWTTSTNDRRLRCWDIRQTQGSSNSGAFQTLDGHVGEIQAIAIPQPSSSGSSSTLLLSSALDTTVRLWDTRSRRCERLVTSGAYSAFSLDFHPTDEKLVASGHQDGSLALWDLRSTAREALQVISPHQDECRSVQWAPGGQWLLSAAFDGTLCILQATSKATLQPVASYHKHYGKVLQAQWHPTEPAFVSSGADKRVKLWAFA</sequence>
<dbReference type="PANTHER" id="PTHR19863:SF5">
    <property type="entry name" value="WD REPEAT-CONTAINING PROTEIN 47"/>
    <property type="match status" value="1"/>
</dbReference>
<dbReference type="InterPro" id="IPR036322">
    <property type="entry name" value="WD40_repeat_dom_sf"/>
</dbReference>
<dbReference type="PROSITE" id="PS50082">
    <property type="entry name" value="WD_REPEATS_2"/>
    <property type="match status" value="3"/>
</dbReference>
<dbReference type="InterPro" id="IPR019775">
    <property type="entry name" value="WD40_repeat_CS"/>
</dbReference>
<name>A0AAD9LR92_9STRA</name>
<proteinExistence type="predicted"/>
<dbReference type="InterPro" id="IPR006594">
    <property type="entry name" value="LisH"/>
</dbReference>
<dbReference type="SMART" id="SM00667">
    <property type="entry name" value="LisH"/>
    <property type="match status" value="1"/>
</dbReference>
<organism evidence="4 5">
    <name type="scientific">Phytophthora citrophthora</name>
    <dbReference type="NCBI Taxonomy" id="4793"/>
    <lineage>
        <taxon>Eukaryota</taxon>
        <taxon>Sar</taxon>
        <taxon>Stramenopiles</taxon>
        <taxon>Oomycota</taxon>
        <taxon>Peronosporomycetes</taxon>
        <taxon>Peronosporales</taxon>
        <taxon>Peronosporaceae</taxon>
        <taxon>Phytophthora</taxon>
    </lineage>
</organism>
<keyword evidence="5" id="KW-1185">Reference proteome</keyword>
<accession>A0AAD9LR92</accession>
<dbReference type="InterPro" id="IPR040067">
    <property type="entry name" value="WDR47"/>
</dbReference>
<dbReference type="InterPro" id="IPR015943">
    <property type="entry name" value="WD40/YVTN_repeat-like_dom_sf"/>
</dbReference>
<evidence type="ECO:0000313" key="4">
    <source>
        <dbReference type="EMBL" id="KAK1946850.1"/>
    </source>
</evidence>
<dbReference type="EMBL" id="JASMQC010000003">
    <property type="protein sequence ID" value="KAK1946850.1"/>
    <property type="molecule type" value="Genomic_DNA"/>
</dbReference>
<dbReference type="AlphaFoldDB" id="A0AAD9LR92"/>
<dbReference type="PROSITE" id="PS50294">
    <property type="entry name" value="WD_REPEATS_REGION"/>
    <property type="match status" value="1"/>
</dbReference>
<dbReference type="PROSITE" id="PS50896">
    <property type="entry name" value="LISH"/>
    <property type="match status" value="1"/>
</dbReference>
<dbReference type="PANTHER" id="PTHR19863">
    <property type="entry name" value="NEMITIN (NEURONAL ENRICHED MAP INTERACTING PROTEIN) HOMOLOG"/>
    <property type="match status" value="1"/>
</dbReference>
<evidence type="ECO:0000256" key="2">
    <source>
        <dbReference type="ARBA" id="ARBA00022737"/>
    </source>
</evidence>
<keyword evidence="2" id="KW-0677">Repeat</keyword>
<evidence type="ECO:0000256" key="1">
    <source>
        <dbReference type="ARBA" id="ARBA00022574"/>
    </source>
</evidence>
<feature type="repeat" description="WD" evidence="3">
    <location>
        <begin position="674"/>
        <end position="716"/>
    </location>
</feature>
<dbReference type="Pfam" id="PF00400">
    <property type="entry name" value="WD40"/>
    <property type="match status" value="5"/>
</dbReference>
<dbReference type="SUPFAM" id="SSF50978">
    <property type="entry name" value="WD40 repeat-like"/>
    <property type="match status" value="1"/>
</dbReference>
<dbReference type="SMART" id="SM00320">
    <property type="entry name" value="WD40"/>
    <property type="match status" value="7"/>
</dbReference>
<reference evidence="4" key="1">
    <citation type="submission" date="2023-08" db="EMBL/GenBank/DDBJ databases">
        <title>Reference Genome Resource for the Citrus Pathogen Phytophthora citrophthora.</title>
        <authorList>
            <person name="Moller H."/>
            <person name="Coetzee B."/>
            <person name="Rose L.J."/>
            <person name="Van Niekerk J.M."/>
        </authorList>
    </citation>
    <scope>NUCLEOTIDE SEQUENCE</scope>
    <source>
        <strain evidence="4">STE-U-9442</strain>
    </source>
</reference>
<dbReference type="Proteomes" id="UP001259832">
    <property type="component" value="Unassembled WGS sequence"/>
</dbReference>
<protein>
    <submittedName>
        <fullName evidence="4">WD repeat-containing protein 47</fullName>
    </submittedName>
</protein>
<feature type="repeat" description="WD" evidence="3">
    <location>
        <begin position="764"/>
        <end position="798"/>
    </location>
</feature>
<dbReference type="InterPro" id="IPR001680">
    <property type="entry name" value="WD40_rpt"/>
</dbReference>
<dbReference type="Gene3D" id="2.130.10.10">
    <property type="entry name" value="YVTN repeat-like/Quinoprotein amine dehydrogenase"/>
    <property type="match status" value="2"/>
</dbReference>